<keyword evidence="2" id="KW-1185">Reference proteome</keyword>
<name>A0ABR1RG31_9PEZI</name>
<dbReference type="Proteomes" id="UP001396898">
    <property type="component" value="Unassembled WGS sequence"/>
</dbReference>
<dbReference type="EMBL" id="JAQQWI010000016">
    <property type="protein sequence ID" value="KAK8009199.1"/>
    <property type="molecule type" value="Genomic_DNA"/>
</dbReference>
<evidence type="ECO:0000313" key="1">
    <source>
        <dbReference type="EMBL" id="KAK8009199.1"/>
    </source>
</evidence>
<proteinExistence type="predicted"/>
<evidence type="ECO:0000313" key="2">
    <source>
        <dbReference type="Proteomes" id="UP001396898"/>
    </source>
</evidence>
<protein>
    <submittedName>
        <fullName evidence="1">Uncharacterized protein</fullName>
    </submittedName>
</protein>
<reference evidence="1 2" key="1">
    <citation type="submission" date="2023-01" db="EMBL/GenBank/DDBJ databases">
        <title>Analysis of 21 Apiospora genomes using comparative genomics revels a genus with tremendous synthesis potential of carbohydrate active enzymes and secondary metabolites.</title>
        <authorList>
            <person name="Sorensen T."/>
        </authorList>
    </citation>
    <scope>NUCLEOTIDE SEQUENCE [LARGE SCALE GENOMIC DNA]</scope>
    <source>
        <strain evidence="1 2">CBS 20057</strain>
    </source>
</reference>
<sequence length="97" mass="10593">MTTSSSTEQPSAASAIDGCPHINGTLYTSPVAVDGEIRAIKLQRETAGQSFLQFCSTNLVPDNNTQEVEEIAYLRTRSFEDCMDVSEMQGRVDLETS</sequence>
<comment type="caution">
    <text evidence="1">The sequence shown here is derived from an EMBL/GenBank/DDBJ whole genome shotgun (WGS) entry which is preliminary data.</text>
</comment>
<organism evidence="1 2">
    <name type="scientific">Apiospora marii</name>
    <dbReference type="NCBI Taxonomy" id="335849"/>
    <lineage>
        <taxon>Eukaryota</taxon>
        <taxon>Fungi</taxon>
        <taxon>Dikarya</taxon>
        <taxon>Ascomycota</taxon>
        <taxon>Pezizomycotina</taxon>
        <taxon>Sordariomycetes</taxon>
        <taxon>Xylariomycetidae</taxon>
        <taxon>Amphisphaeriales</taxon>
        <taxon>Apiosporaceae</taxon>
        <taxon>Apiospora</taxon>
    </lineage>
</organism>
<gene>
    <name evidence="1" type="ORF">PG991_011750</name>
</gene>
<accession>A0ABR1RG31</accession>